<organism evidence="1 2">
    <name type="scientific">Rhodococcus phage Reynauld</name>
    <dbReference type="NCBI Taxonomy" id="3062845"/>
    <lineage>
        <taxon>Viruses</taxon>
        <taxon>Duplodnaviria</taxon>
        <taxon>Heunggongvirae</taxon>
        <taxon>Uroviricota</taxon>
        <taxon>Caudoviricetes</taxon>
        <taxon>Caudoviricetes incertae sedis</taxon>
        <taxon>Reynauldvirus</taxon>
        <taxon>Reynauldvirus reynauld</taxon>
    </lineage>
</organism>
<keyword evidence="2" id="KW-1185">Reference proteome</keyword>
<reference evidence="1" key="1">
    <citation type="submission" date="2023-06" db="EMBL/GenBank/DDBJ databases">
        <authorList>
            <person name="DeJong R.J."/>
            <person name="Yoon E."/>
            <person name="Radersma M."/>
            <person name="Veenstra M."/>
            <person name="Churu J."/>
            <person name="Moleakunnel K."/>
            <person name="Weaver G."/>
            <person name="Hill E."/>
            <person name="Janvier A."/>
            <person name="Harlow L."/>
            <person name="Kramer C."/>
            <person name="Seinen K."/>
            <person name="Chen A."/>
            <person name="Minasian M."/>
            <person name="Doorn S."/>
            <person name="Dole C."/>
            <person name="Ramsey F."/>
            <person name="Nieze J."/>
            <person name="Baker A."/>
            <person name="Swierenga S."/>
            <person name="White A."/>
            <person name="Howland A."/>
            <person name="Ko C."/>
            <person name="Russell D.A."/>
            <person name="Jacobs-Sera D."/>
            <person name="Hatfull G.F."/>
        </authorList>
    </citation>
    <scope>NUCLEOTIDE SEQUENCE</scope>
</reference>
<proteinExistence type="predicted"/>
<accession>A0ACD4UHK7</accession>
<sequence>MTRAVFETMTIADSLKKAEAVAPRPSAKSHAFDVAAGIMLELFPNGNGGGQCRVRSTNLEVFYDEVIDVIEMEGPATQWRIPTSKFTGIIAALPMGTGGRVEMVQDGEWLNLRSKRTKGRVMRLPAMGYPTWEWFSDETLTTVQELGEKILQISWACDDQMEPYTGVYFDGQYAMGATQKRAGVVPCPIAGLDGPITVPAKVLGPVIRSAIEAKIGVIGNHLAIAPDPYTRIRCTLYDKPIPSPRGFMGIAYDSAVEVERKVLSEAIKRMMNITRGSDEIVVIHMMLTGTGMSLRVQGSDFGESIEEVIDVTGTTMHAPVILRFVPTTLIDAISRVPSERIFVRYNSSGKDKAVRADSGIAADGTSQYAAWFVQFKEGAQQ</sequence>
<name>A0ACD4UHK7_9CAUD</name>
<evidence type="ECO:0000313" key="1">
    <source>
        <dbReference type="EMBL" id="WKW85504.1"/>
    </source>
</evidence>
<dbReference type="EMBL" id="OR159659">
    <property type="protein sequence ID" value="WKW85504.1"/>
    <property type="molecule type" value="Genomic_DNA"/>
</dbReference>
<evidence type="ECO:0000313" key="2">
    <source>
        <dbReference type="Proteomes" id="UP001654496"/>
    </source>
</evidence>
<protein>
    <submittedName>
        <fullName evidence="1">DNA polymerase III sliding clamp beta</fullName>
    </submittedName>
</protein>
<dbReference type="Proteomes" id="UP001654496">
    <property type="component" value="Segment"/>
</dbReference>
<gene>
    <name evidence="1" type="primary">52</name>
    <name evidence="1" type="ORF">SEA_REYNAULD_52</name>
</gene>